<dbReference type="GO" id="GO:0046654">
    <property type="term" value="P:tetrahydrofolate biosynthetic process"/>
    <property type="evidence" value="ECO:0007669"/>
    <property type="project" value="TreeGrafter"/>
</dbReference>
<dbReference type="Proteomes" id="UP000315003">
    <property type="component" value="Chromosome"/>
</dbReference>
<gene>
    <name evidence="2" type="ORF">SV7mr_13930</name>
</gene>
<dbReference type="GO" id="GO:0004156">
    <property type="term" value="F:dihydropteroate synthase activity"/>
    <property type="evidence" value="ECO:0007669"/>
    <property type="project" value="TreeGrafter"/>
</dbReference>
<reference evidence="2 3" key="1">
    <citation type="submission" date="2019-02" db="EMBL/GenBank/DDBJ databases">
        <title>Deep-cultivation of Planctomycetes and their phenomic and genomic characterization uncovers novel biology.</title>
        <authorList>
            <person name="Wiegand S."/>
            <person name="Jogler M."/>
            <person name="Boedeker C."/>
            <person name="Pinto D."/>
            <person name="Vollmers J."/>
            <person name="Rivas-Marin E."/>
            <person name="Kohn T."/>
            <person name="Peeters S.H."/>
            <person name="Heuer A."/>
            <person name="Rast P."/>
            <person name="Oberbeckmann S."/>
            <person name="Bunk B."/>
            <person name="Jeske O."/>
            <person name="Meyerdierks A."/>
            <person name="Storesund J.E."/>
            <person name="Kallscheuer N."/>
            <person name="Luecker S."/>
            <person name="Lage O.M."/>
            <person name="Pohl T."/>
            <person name="Merkel B.J."/>
            <person name="Hornburger P."/>
            <person name="Mueller R.-W."/>
            <person name="Bruemmer F."/>
            <person name="Labrenz M."/>
            <person name="Spormann A.M."/>
            <person name="Op den Camp H."/>
            <person name="Overmann J."/>
            <person name="Amann R."/>
            <person name="Jetten M.S.M."/>
            <person name="Mascher T."/>
            <person name="Medema M.H."/>
            <person name="Devos D.P."/>
            <person name="Kaster A.-K."/>
            <person name="Ovreas L."/>
            <person name="Rohde M."/>
            <person name="Galperin M.Y."/>
            <person name="Jogler C."/>
        </authorList>
    </citation>
    <scope>NUCLEOTIDE SEQUENCE [LARGE SCALE GENOMIC DNA]</scope>
    <source>
        <strain evidence="2 3">SV_7m_r</strain>
    </source>
</reference>
<dbReference type="GO" id="GO:0005829">
    <property type="term" value="C:cytosol"/>
    <property type="evidence" value="ECO:0007669"/>
    <property type="project" value="TreeGrafter"/>
</dbReference>
<dbReference type="InterPro" id="IPR000489">
    <property type="entry name" value="Pterin-binding_dom"/>
</dbReference>
<name>A0A517SRY9_9BACT</name>
<dbReference type="Gene3D" id="3.20.20.20">
    <property type="entry name" value="Dihydropteroate synthase-like"/>
    <property type="match status" value="1"/>
</dbReference>
<dbReference type="Pfam" id="PF00809">
    <property type="entry name" value="Pterin_bind"/>
    <property type="match status" value="1"/>
</dbReference>
<evidence type="ECO:0000313" key="2">
    <source>
        <dbReference type="EMBL" id="QDT58891.1"/>
    </source>
</evidence>
<feature type="domain" description="Pterin-binding" evidence="1">
    <location>
        <begin position="115"/>
        <end position="347"/>
    </location>
</feature>
<dbReference type="PANTHER" id="PTHR20941">
    <property type="entry name" value="FOLATE SYNTHESIS PROTEINS"/>
    <property type="match status" value="1"/>
</dbReference>
<dbReference type="EMBL" id="CP036272">
    <property type="protein sequence ID" value="QDT58891.1"/>
    <property type="molecule type" value="Genomic_DNA"/>
</dbReference>
<protein>
    <submittedName>
        <fullName evidence="2">Pterin binding enzyme</fullName>
    </submittedName>
</protein>
<dbReference type="SUPFAM" id="SSF51717">
    <property type="entry name" value="Dihydropteroate synthetase-like"/>
    <property type="match status" value="1"/>
</dbReference>
<evidence type="ECO:0000313" key="3">
    <source>
        <dbReference type="Proteomes" id="UP000315003"/>
    </source>
</evidence>
<proteinExistence type="predicted"/>
<accession>A0A517SRY9</accession>
<dbReference type="InterPro" id="IPR045406">
    <property type="entry name" value="DUF6513"/>
</dbReference>
<dbReference type="PANTHER" id="PTHR20941:SF1">
    <property type="entry name" value="FOLIC ACID SYNTHESIS PROTEIN FOL1"/>
    <property type="match status" value="1"/>
</dbReference>
<dbReference type="InterPro" id="IPR011005">
    <property type="entry name" value="Dihydropteroate_synth-like_sf"/>
</dbReference>
<evidence type="ECO:0000259" key="1">
    <source>
        <dbReference type="PROSITE" id="PS50972"/>
    </source>
</evidence>
<keyword evidence="3" id="KW-1185">Reference proteome</keyword>
<dbReference type="Pfam" id="PF20123">
    <property type="entry name" value="DUF6513"/>
    <property type="match status" value="1"/>
</dbReference>
<sequence length="484" mass="54144">MPLKGLFAKMHGMIDLRNAEKPLHLHLITGKLARHALEENVSALASQYGFSYSIEVMPITVAALMTAKWLTGKIRPPEQTTHIVLPGFCPDLNGVLADALQLPIVVGPRDCRDLVQLFGAVTEPAALDQHSVKIIAEINHVPRHPLAEIVQIAKRLVADGADMIDLGCQPGERFEQVGDFVSELTQLGIAVSVDSFDPWEVEQACQRGAQLVLSVNSSNWQHAADWGQEVVVIPDSPEDLESLDRTIESLAAKNVPMRLDPILEPIGFGFSRSLVRYADVRARYPELPMMMGIGNVTELSDVDSAGVNLLLMGICQELKIDSVLTTQVINWARSSVRECDIARRLVHHAVRRGVPPKNLSDQLVMLRDRRVRSFSNEALDALAAEIKDNNYRLFAHDETLHVVSRELHLSDKDPFRLFDDLMQREIADNVDPGHAFYLGYELAKAKIALVLGKQYNQDRELDWGLLTQTEDMHRIKRSNRHRSK</sequence>
<dbReference type="AlphaFoldDB" id="A0A517SRY9"/>
<dbReference type="PROSITE" id="PS50972">
    <property type="entry name" value="PTERIN_BINDING"/>
    <property type="match status" value="1"/>
</dbReference>
<dbReference type="InterPro" id="IPR045031">
    <property type="entry name" value="DHP_synth-like"/>
</dbReference>
<organism evidence="2 3">
    <name type="scientific">Stieleria bergensis</name>
    <dbReference type="NCBI Taxonomy" id="2528025"/>
    <lineage>
        <taxon>Bacteria</taxon>
        <taxon>Pseudomonadati</taxon>
        <taxon>Planctomycetota</taxon>
        <taxon>Planctomycetia</taxon>
        <taxon>Pirellulales</taxon>
        <taxon>Pirellulaceae</taxon>
        <taxon>Stieleria</taxon>
    </lineage>
</organism>